<sequence>MTKILQYSLLLLLVLWIVPSDGIRCYECGCALTELAGCNCGATSDFDDGSYCFIAETRTLENTYIQMSRLLPDSTYIEIEDTYFVLVQESIRYNRTSATWSTVPFGVIFGCDWDLCNSFNYVSTLPYSFQLDVADKEWLTENIYGTGTVDSCRHCPTETCGNGTAPIGDANCPLQPCNASTTCSAYDYWNDLATDLQCYQSSCAEPYLQTPEADRVGGPYRLDVEAIVYLAQNRSDYDIWELDVYCGAPDCTRPTIFKEILSRLRGDLGDLSGFPTSRPEITTPPSTTTTPPVTSDLQCYSCECFDTSICPCDKVELSELGYTYCIIVREVYGQSSTYTYLGHLNYYDTIVFIKEFPYALVEESIGYNERTGRWFTTTNYVIYGCNWNLCNKPDLIPLLPDSFQMRLPESWLNTSVLGTGQPVRDCHECPDEYQCGTLDFLDANTCPIQSCNTTCLVIDTFDDPDYDYLCYQSYCLPPDDEFFQYEQHRVEIEGVIYASEPTEVQIWEIDIFCRADDCSRPGIFKELREQLRVQPGTLSTLFNVTHDPNIPQRRCYNCYCYDNEPCNCQKVTMQPANSTYCVIERLTFGQDVWVSFDHISQDSTRVFIRDFPYIVVEESIIYDDRFAYWSTYTNLVIFGCDWDLCNDPALLSAIPNTFQMRLPDQWLNTNVLGTGQPVRDCHECPDAPQCGSESFLDASRCPIKECNTTCLVFDTFNDPSKDEQCYQSFCAPPDTEEYQIDTHRVELEGILYLRKVPRTVELWEIDLYCRADDCSRPEIFTELRSQLSVVVGDLSVFDALLTTSVPTTPPGTTTTANPPGTTTTANPPGTTTTANPPGTTTTANLPGTTTTANLPGTAPLETTEIPSTTASAARKVLNSVDKLFIMTFLTLIYLLF</sequence>
<feature type="compositionally biased region" description="Low complexity" evidence="1">
    <location>
        <begin position="810"/>
        <end position="860"/>
    </location>
</feature>
<organism evidence="3">
    <name type="scientific">Philodina roseola</name>
    <name type="common">Rotifer</name>
    <dbReference type="NCBI Taxonomy" id="96448"/>
    <lineage>
        <taxon>Eukaryota</taxon>
        <taxon>Metazoa</taxon>
        <taxon>Spiralia</taxon>
        <taxon>Gnathifera</taxon>
        <taxon>Rotifera</taxon>
        <taxon>Eurotatoria</taxon>
        <taxon>Bdelloidea</taxon>
        <taxon>Philodinida</taxon>
        <taxon>Philodinidae</taxon>
        <taxon>Philodina</taxon>
    </lineage>
</organism>
<dbReference type="AlphaFoldDB" id="B2L3M6"/>
<gene>
    <name evidence="3" type="primary">arkC_3</name>
</gene>
<feature type="region of interest" description="Disordered" evidence="1">
    <location>
        <begin position="805"/>
        <end position="862"/>
    </location>
</feature>
<proteinExistence type="predicted"/>
<feature type="signal peptide" evidence="2">
    <location>
        <begin position="1"/>
        <end position="22"/>
    </location>
</feature>
<reference evidence="3" key="1">
    <citation type="journal article" date="2008" name="Proc. Natl. Acad. Sci. U.S.A.">
        <title>Evidence for degenerate tetraploidy in bdelloid rotifers.</title>
        <authorList>
            <person name="Mark Welch D.B."/>
            <person name="Mark Welch J.L."/>
            <person name="Meselson M."/>
        </authorList>
    </citation>
    <scope>NUCLEOTIDE SEQUENCE</scope>
    <source>
        <strain evidence="3">MM1</strain>
    </source>
</reference>
<evidence type="ECO:0000256" key="1">
    <source>
        <dbReference type="SAM" id="MobiDB-lite"/>
    </source>
</evidence>
<keyword evidence="2" id="KW-0732">Signal</keyword>
<protein>
    <submittedName>
        <fullName evidence="3">ArkC_3</fullName>
    </submittedName>
</protein>
<evidence type="ECO:0000256" key="2">
    <source>
        <dbReference type="SAM" id="SignalP"/>
    </source>
</evidence>
<evidence type="ECO:0000313" key="3">
    <source>
        <dbReference type="EMBL" id="ACC43979.1"/>
    </source>
</evidence>
<name>B2L3M6_PHIRO</name>
<dbReference type="EMBL" id="EU432549">
    <property type="protein sequence ID" value="ACC43979.1"/>
    <property type="molecule type" value="Genomic_DNA"/>
</dbReference>
<accession>B2L3M6</accession>
<feature type="chain" id="PRO_5002778324" evidence="2">
    <location>
        <begin position="23"/>
        <end position="896"/>
    </location>
</feature>